<name>A0A1N7SPS5_9BURK</name>
<keyword evidence="1" id="KW-0812">Transmembrane</keyword>
<accession>A0A1N7SPS5</accession>
<feature type="transmembrane region" description="Helical" evidence="1">
    <location>
        <begin position="6"/>
        <end position="32"/>
    </location>
</feature>
<dbReference type="RefSeq" id="WP_159444645.1">
    <property type="nucleotide sequence ID" value="NZ_CYGX02000137.1"/>
</dbReference>
<evidence type="ECO:0000313" key="2">
    <source>
        <dbReference type="EMBL" id="SIT49342.1"/>
    </source>
</evidence>
<evidence type="ECO:0000256" key="1">
    <source>
        <dbReference type="SAM" id="Phobius"/>
    </source>
</evidence>
<dbReference type="OrthoDB" id="10003688at2"/>
<gene>
    <name evidence="2" type="ORF">BN2475_1370006</name>
</gene>
<keyword evidence="1" id="KW-0472">Membrane</keyword>
<organism evidence="2 3">
    <name type="scientific">Paraburkholderia ribeironis</name>
    <dbReference type="NCBI Taxonomy" id="1247936"/>
    <lineage>
        <taxon>Bacteria</taxon>
        <taxon>Pseudomonadati</taxon>
        <taxon>Pseudomonadota</taxon>
        <taxon>Betaproteobacteria</taxon>
        <taxon>Burkholderiales</taxon>
        <taxon>Burkholderiaceae</taxon>
        <taxon>Paraburkholderia</taxon>
    </lineage>
</organism>
<evidence type="ECO:0000313" key="3">
    <source>
        <dbReference type="Proteomes" id="UP000187012"/>
    </source>
</evidence>
<reference evidence="2 3" key="1">
    <citation type="submission" date="2016-12" db="EMBL/GenBank/DDBJ databases">
        <authorList>
            <person name="Song W.-J."/>
            <person name="Kurnit D.M."/>
        </authorList>
    </citation>
    <scope>NUCLEOTIDE SEQUENCE [LARGE SCALE GENOMIC DNA]</scope>
    <source>
        <strain evidence="2 3">STM7296</strain>
    </source>
</reference>
<proteinExistence type="predicted"/>
<dbReference type="EMBL" id="CYGX02000137">
    <property type="protein sequence ID" value="SIT49342.1"/>
    <property type="molecule type" value="Genomic_DNA"/>
</dbReference>
<protein>
    <submittedName>
        <fullName evidence="2">Uncharacterized protein</fullName>
    </submittedName>
</protein>
<keyword evidence="3" id="KW-1185">Reference proteome</keyword>
<sequence>MAVIMVAVMFFLVMLAVFVAAIVTALVMRVLLFVFAHIRCSKEDLERHLVKCRPIAPATDVNILPAKPKNTNTFYDHINYVTT</sequence>
<dbReference type="STRING" id="1247936.BN2475_1370006"/>
<keyword evidence="1" id="KW-1133">Transmembrane helix</keyword>
<dbReference type="Proteomes" id="UP000187012">
    <property type="component" value="Unassembled WGS sequence"/>
</dbReference>
<dbReference type="AlphaFoldDB" id="A0A1N7SPS5"/>